<organism evidence="2 3">
    <name type="scientific">Vulcanibacillus modesticaldus</name>
    <dbReference type="NCBI Taxonomy" id="337097"/>
    <lineage>
        <taxon>Bacteria</taxon>
        <taxon>Bacillati</taxon>
        <taxon>Bacillota</taxon>
        <taxon>Bacilli</taxon>
        <taxon>Bacillales</taxon>
        <taxon>Bacillaceae</taxon>
        <taxon>Vulcanibacillus</taxon>
    </lineage>
</organism>
<dbReference type="InterPro" id="IPR015001">
    <property type="entry name" value="DUF1850"/>
</dbReference>
<protein>
    <recommendedName>
        <fullName evidence="4">RocC</fullName>
    </recommendedName>
</protein>
<keyword evidence="1" id="KW-0812">Transmembrane</keyword>
<gene>
    <name evidence="2" type="ORF">BHF71_02395</name>
</gene>
<accession>A0A1D2YTV9</accession>
<keyword evidence="1" id="KW-0472">Membrane</keyword>
<dbReference type="AlphaFoldDB" id="A0A1D2YTV9"/>
<keyword evidence="3" id="KW-1185">Reference proteome</keyword>
<reference evidence="2 3" key="1">
    <citation type="submission" date="2016-09" db="EMBL/GenBank/DDBJ databases">
        <title>Draft genome sequence for the type strain of Vulcanibacillus modesticaldus BR, a strictly anaerobic, moderately thermophilic, and nitrate-reducing bacterium from deep sea-hydrothermal vents of the Mid-Atlantic Ridge.</title>
        <authorList>
            <person name="Abin C.A."/>
            <person name="Hollibaugh J.T."/>
        </authorList>
    </citation>
    <scope>NUCLEOTIDE SEQUENCE [LARGE SCALE GENOMIC DNA]</scope>
    <source>
        <strain evidence="2 3">BR</strain>
    </source>
</reference>
<evidence type="ECO:0000313" key="2">
    <source>
        <dbReference type="EMBL" id="OEF99119.1"/>
    </source>
</evidence>
<evidence type="ECO:0000313" key="3">
    <source>
        <dbReference type="Proteomes" id="UP000243739"/>
    </source>
</evidence>
<name>A0A1D2YTV9_9BACI</name>
<dbReference type="EMBL" id="MIJF01000035">
    <property type="protein sequence ID" value="OEF99119.1"/>
    <property type="molecule type" value="Genomic_DNA"/>
</dbReference>
<sequence>MAPRNLFEKNILLLLFFLGLFVLIIMFPLSPRLVILDGESNIMLSNYPVSIGSVFKIRFIHSIHLTPVEEFYSVSEDMNIVLNELHFDTYSVGMPSELNEGEQIELKDGKIIIKNMRRVFPYIDLRVGQVIANHSLTINEQTIKLSDITPPGTWVRIQINKLSILELFWGRLIK</sequence>
<comment type="caution">
    <text evidence="2">The sequence shown here is derived from an EMBL/GenBank/DDBJ whole genome shotgun (WGS) entry which is preliminary data.</text>
</comment>
<dbReference type="Proteomes" id="UP000243739">
    <property type="component" value="Unassembled WGS sequence"/>
</dbReference>
<evidence type="ECO:0008006" key="4">
    <source>
        <dbReference type="Google" id="ProtNLM"/>
    </source>
</evidence>
<keyword evidence="1" id="KW-1133">Transmembrane helix</keyword>
<dbReference type="Pfam" id="PF08905">
    <property type="entry name" value="DUF1850"/>
    <property type="match status" value="1"/>
</dbReference>
<proteinExistence type="predicted"/>
<feature type="transmembrane region" description="Helical" evidence="1">
    <location>
        <begin position="12"/>
        <end position="30"/>
    </location>
</feature>
<evidence type="ECO:0000256" key="1">
    <source>
        <dbReference type="SAM" id="Phobius"/>
    </source>
</evidence>
<dbReference type="STRING" id="337097.BHF71_02395"/>